<keyword evidence="3" id="KW-1185">Reference proteome</keyword>
<reference evidence="2 3" key="1">
    <citation type="submission" date="2015-11" db="EMBL/GenBank/DDBJ databases">
        <title>Draft Genome Sequence of the Strain BR 10423 (Rhizobium sp.) isolated from nodules of Mimosa pudica.</title>
        <authorList>
            <person name="Barauna A.C."/>
            <person name="Zilli J.E."/>
            <person name="Simoes-Araujo J.L."/>
            <person name="Reis V.M."/>
            <person name="James E.K."/>
            <person name="Reis F.B.Jr."/>
            <person name="Rouws L.F."/>
            <person name="Passos S.R."/>
            <person name="Gois S.R."/>
        </authorList>
    </citation>
    <scope>NUCLEOTIDE SEQUENCE [LARGE SCALE GENOMIC DNA]</scope>
    <source>
        <strain evidence="2 3">BR10423</strain>
    </source>
</reference>
<dbReference type="Proteomes" id="UP000068164">
    <property type="component" value="Unassembled WGS sequence"/>
</dbReference>
<feature type="signal peptide" evidence="1">
    <location>
        <begin position="1"/>
        <end position="37"/>
    </location>
</feature>
<keyword evidence="1" id="KW-0732">Signal</keyword>
<gene>
    <name evidence="2" type="ORF">AS026_18235</name>
</gene>
<evidence type="ECO:0000256" key="1">
    <source>
        <dbReference type="SAM" id="SignalP"/>
    </source>
</evidence>
<name>A0A120FGG0_9HYPH</name>
<sequence>MSLAISTGRMTGMLPFAKGRVWASLAFLLALPATAFGAPDCTQASAAYVDRDGAYELRFTPINSEAAAASNRFTLKLLKTSIELDGYVMPSEDPERAVGVLMFKCPGGDVTGADLDACTIWRGTIYSANTKGEIENLQPEAAAAAENVFLPGLGPAIRQSQIWGNGKATVAPWDVLAFKECAK</sequence>
<proteinExistence type="predicted"/>
<organism evidence="2 3">
    <name type="scientific">Rhizobium altiplani</name>
    <dbReference type="NCBI Taxonomy" id="1864509"/>
    <lineage>
        <taxon>Bacteria</taxon>
        <taxon>Pseudomonadati</taxon>
        <taxon>Pseudomonadota</taxon>
        <taxon>Alphaproteobacteria</taxon>
        <taxon>Hyphomicrobiales</taxon>
        <taxon>Rhizobiaceae</taxon>
        <taxon>Rhizobium/Agrobacterium group</taxon>
        <taxon>Rhizobium</taxon>
    </lineage>
</organism>
<evidence type="ECO:0000313" key="3">
    <source>
        <dbReference type="Proteomes" id="UP000068164"/>
    </source>
</evidence>
<feature type="chain" id="PRO_5007165262" evidence="1">
    <location>
        <begin position="38"/>
        <end position="183"/>
    </location>
</feature>
<dbReference type="OrthoDB" id="7852244at2"/>
<comment type="caution">
    <text evidence="2">The sequence shown here is derived from an EMBL/GenBank/DDBJ whole genome shotgun (WGS) entry which is preliminary data.</text>
</comment>
<dbReference type="EMBL" id="LNCD01000123">
    <property type="protein sequence ID" value="KWV44302.1"/>
    <property type="molecule type" value="Genomic_DNA"/>
</dbReference>
<dbReference type="AlphaFoldDB" id="A0A120FGG0"/>
<protein>
    <submittedName>
        <fullName evidence="2">Uncharacterized protein</fullName>
    </submittedName>
</protein>
<evidence type="ECO:0000313" key="2">
    <source>
        <dbReference type="EMBL" id="KWV44302.1"/>
    </source>
</evidence>
<dbReference type="RefSeq" id="WP_037214683.1">
    <property type="nucleotide sequence ID" value="NZ_LNCD01000123.1"/>
</dbReference>
<accession>A0A120FGG0</accession>